<feature type="domain" description="Heterokaryon incompatibility" evidence="1">
    <location>
        <begin position="53"/>
        <end position="216"/>
    </location>
</feature>
<dbReference type="Proteomes" id="UP001446871">
    <property type="component" value="Unassembled WGS sequence"/>
</dbReference>
<evidence type="ECO:0000259" key="1">
    <source>
        <dbReference type="Pfam" id="PF06985"/>
    </source>
</evidence>
<protein>
    <recommendedName>
        <fullName evidence="1">Heterokaryon incompatibility domain-containing protein</fullName>
    </recommendedName>
</protein>
<dbReference type="EMBL" id="JAQQWM010000006">
    <property type="protein sequence ID" value="KAK8060002.1"/>
    <property type="molecule type" value="Genomic_DNA"/>
</dbReference>
<dbReference type="Pfam" id="PF06985">
    <property type="entry name" value="HET"/>
    <property type="match status" value="1"/>
</dbReference>
<keyword evidence="3" id="KW-1185">Reference proteome</keyword>
<name>A0ABR1UM68_9PEZI</name>
<dbReference type="InterPro" id="IPR052895">
    <property type="entry name" value="HetReg/Transcr_Mod"/>
</dbReference>
<accession>A0ABR1UM68</accession>
<dbReference type="PANTHER" id="PTHR24148:SF82">
    <property type="entry name" value="HETEROKARYON INCOMPATIBILITY DOMAIN-CONTAINING PROTEIN"/>
    <property type="match status" value="1"/>
</dbReference>
<sequence length="556" mass="62058">MNGNQLQARLPPAYTPLDAQQEQIRLLHLLPGSWEDTVSCTTSIICISDAPIFESLSYAWGEPSVTRTVLLNGHAIAVTVNLFAALRRLRYRASSRCLWADALCINQANLEEKSSQVSLMGKIYSIALKGLLWLGEHSELLSDFEVANRGLLENAIPEKNAVEAFDWMHRLAGDADSQSISHVDHELTRPDAFNCASSLKMLLSLSWWNRMWTLQEAVLPHDVSFVCGSTEITLALMDRAQENYNEYLATTAQQEPKDGSVKTVLDCLSLWVIAIAQLREIGDDRDIIHALFLCKARQATDPRDKIYAVLGLFPSIARYMETDYNKDTTEVSTELLMCLIELHGDLKALACAADTPTNPSLPSWVPNWCYMQESNMRGGEVGLIDEYDESFAAKNTRAQVQRPCPGVLVVFGFSLGSVVALQGIHTTSSQMPSNVLAESFRCWIDSLSISSIQDTNAYISVIEHMIGRMRSLDHRDVSIFIAGQGLIGYACHDVQVNDTVHVLFGGNLPFLLRTSRYPGEQLRGQYHTLVCHCYVYGIMDGEALDWDLKPLWVFLT</sequence>
<comment type="caution">
    <text evidence="2">The sequence shown here is derived from an EMBL/GenBank/DDBJ whole genome shotgun (WGS) entry which is preliminary data.</text>
</comment>
<evidence type="ECO:0000313" key="2">
    <source>
        <dbReference type="EMBL" id="KAK8060002.1"/>
    </source>
</evidence>
<dbReference type="InterPro" id="IPR010730">
    <property type="entry name" value="HET"/>
</dbReference>
<dbReference type="PANTHER" id="PTHR24148">
    <property type="entry name" value="ANKYRIN REPEAT DOMAIN-CONTAINING PROTEIN 39 HOMOLOG-RELATED"/>
    <property type="match status" value="1"/>
</dbReference>
<proteinExistence type="predicted"/>
<organism evidence="2 3">
    <name type="scientific">Apiospora saccharicola</name>
    <dbReference type="NCBI Taxonomy" id="335842"/>
    <lineage>
        <taxon>Eukaryota</taxon>
        <taxon>Fungi</taxon>
        <taxon>Dikarya</taxon>
        <taxon>Ascomycota</taxon>
        <taxon>Pezizomycotina</taxon>
        <taxon>Sordariomycetes</taxon>
        <taxon>Xylariomycetidae</taxon>
        <taxon>Amphisphaeriales</taxon>
        <taxon>Apiosporaceae</taxon>
        <taxon>Apiospora</taxon>
    </lineage>
</organism>
<gene>
    <name evidence="2" type="ORF">PG996_009932</name>
</gene>
<evidence type="ECO:0000313" key="3">
    <source>
        <dbReference type="Proteomes" id="UP001446871"/>
    </source>
</evidence>
<reference evidence="2 3" key="1">
    <citation type="submission" date="2023-01" db="EMBL/GenBank/DDBJ databases">
        <title>Analysis of 21 Apiospora genomes using comparative genomics revels a genus with tremendous synthesis potential of carbohydrate active enzymes and secondary metabolites.</title>
        <authorList>
            <person name="Sorensen T."/>
        </authorList>
    </citation>
    <scope>NUCLEOTIDE SEQUENCE [LARGE SCALE GENOMIC DNA]</scope>
    <source>
        <strain evidence="2 3">CBS 83171</strain>
    </source>
</reference>